<comment type="caution">
    <text evidence="2">The sequence shown here is derived from an EMBL/GenBank/DDBJ whole genome shotgun (WGS) entry which is preliminary data.</text>
</comment>
<sequence>MTATTRSSTACACDSRMRWSTQKCYFAVRTGKRPLRAGCSAVPPPCRRATATWASSGARRPSGRRRRSSASSLESARPPTRRPPRRAAAELAWAPPSPAPSARRRWRGE</sequence>
<reference evidence="2" key="1">
    <citation type="submission" date="2023-10" db="EMBL/GenBank/DDBJ databases">
        <authorList>
            <person name="Chen Y."/>
            <person name="Shah S."/>
            <person name="Dougan E. K."/>
            <person name="Thang M."/>
            <person name="Chan C."/>
        </authorList>
    </citation>
    <scope>NUCLEOTIDE SEQUENCE [LARGE SCALE GENOMIC DNA]</scope>
</reference>
<accession>A0ABN9P6Y2</accession>
<evidence type="ECO:0000313" key="2">
    <source>
        <dbReference type="EMBL" id="CAK0788439.1"/>
    </source>
</evidence>
<protein>
    <submittedName>
        <fullName evidence="2">Uncharacterized protein</fullName>
    </submittedName>
</protein>
<keyword evidence="3" id="KW-1185">Reference proteome</keyword>
<name>A0ABN9P6Y2_9DINO</name>
<feature type="non-terminal residue" evidence="2">
    <location>
        <position position="1"/>
    </location>
</feature>
<dbReference type="EMBL" id="CAUYUJ010000053">
    <property type="protein sequence ID" value="CAK0788439.1"/>
    <property type="molecule type" value="Genomic_DNA"/>
</dbReference>
<evidence type="ECO:0000313" key="3">
    <source>
        <dbReference type="Proteomes" id="UP001189429"/>
    </source>
</evidence>
<gene>
    <name evidence="2" type="ORF">PCOR1329_LOCUS327</name>
</gene>
<feature type="non-terminal residue" evidence="2">
    <location>
        <position position="109"/>
    </location>
</feature>
<feature type="compositionally biased region" description="Low complexity" evidence="1">
    <location>
        <begin position="69"/>
        <end position="78"/>
    </location>
</feature>
<feature type="region of interest" description="Disordered" evidence="1">
    <location>
        <begin position="39"/>
        <end position="109"/>
    </location>
</feature>
<organism evidence="2 3">
    <name type="scientific">Prorocentrum cordatum</name>
    <dbReference type="NCBI Taxonomy" id="2364126"/>
    <lineage>
        <taxon>Eukaryota</taxon>
        <taxon>Sar</taxon>
        <taxon>Alveolata</taxon>
        <taxon>Dinophyceae</taxon>
        <taxon>Prorocentrales</taxon>
        <taxon>Prorocentraceae</taxon>
        <taxon>Prorocentrum</taxon>
    </lineage>
</organism>
<evidence type="ECO:0000256" key="1">
    <source>
        <dbReference type="SAM" id="MobiDB-lite"/>
    </source>
</evidence>
<dbReference type="Proteomes" id="UP001189429">
    <property type="component" value="Unassembled WGS sequence"/>
</dbReference>
<proteinExistence type="predicted"/>